<keyword evidence="3" id="KW-0547">Nucleotide-binding</keyword>
<name>A0A137ZJX0_9ACTN</name>
<dbReference type="EMBL" id="LSRE01000012">
    <property type="protein sequence ID" value="KXO98496.1"/>
    <property type="molecule type" value="Genomic_DNA"/>
</dbReference>
<dbReference type="PANTHER" id="PTHR43335">
    <property type="entry name" value="ABC TRANSPORTER, ATP-BINDING PROTEIN"/>
    <property type="match status" value="1"/>
</dbReference>
<evidence type="ECO:0000313" key="7">
    <source>
        <dbReference type="Proteomes" id="UP000070409"/>
    </source>
</evidence>
<dbReference type="Gene3D" id="3.40.50.300">
    <property type="entry name" value="P-loop containing nucleotide triphosphate hydrolases"/>
    <property type="match status" value="1"/>
</dbReference>
<dbReference type="InterPro" id="IPR003593">
    <property type="entry name" value="AAA+_ATPase"/>
</dbReference>
<dbReference type="InterPro" id="IPR003439">
    <property type="entry name" value="ABC_transporter-like_ATP-bd"/>
</dbReference>
<dbReference type="SMART" id="SM00382">
    <property type="entry name" value="AAA"/>
    <property type="match status" value="1"/>
</dbReference>
<keyword evidence="4" id="KW-0067">ATP-binding</keyword>
<evidence type="ECO:0000256" key="2">
    <source>
        <dbReference type="ARBA" id="ARBA00022448"/>
    </source>
</evidence>
<evidence type="ECO:0000256" key="3">
    <source>
        <dbReference type="ARBA" id="ARBA00022741"/>
    </source>
</evidence>
<accession>A0A137ZJX0</accession>
<reference evidence="6 7" key="1">
    <citation type="submission" date="2016-02" db="EMBL/GenBank/DDBJ databases">
        <authorList>
            <person name="Teng J.L."/>
            <person name="Tang Y."/>
            <person name="Huang Y."/>
            <person name="Guo F."/>
            <person name="Wei W."/>
            <person name="Chen J.H."/>
            <person name="Wong S.Y."/>
            <person name="Lau S.K."/>
            <person name="Woo P.C."/>
        </authorList>
    </citation>
    <scope>NUCLEOTIDE SEQUENCE [LARGE SCALE GENOMIC DNA]</scope>
    <source>
        <strain evidence="6 7">JCM 13375</strain>
    </source>
</reference>
<sequence>MISVHELRVHRARRPVLQGVTLAVPDGAVTYLLGRNGAGKSTLLRAIAGLVRPSAGTVDPGGDIGLHLGPDTADPGHTVRRHLRWIAAGSGCPRARVDDVLGEAGLDGAADTRIGALSLGWRQRVAVAAALLPGAGTVVFDEPLNGLDIDAALWFRDVLADLTGRGASVLVATHHLDEALRTGDRLAVLAGGRIVGEHLPSDFADGASLEAAYLRMIGESA</sequence>
<dbReference type="InterPro" id="IPR017871">
    <property type="entry name" value="ABC_transporter-like_CS"/>
</dbReference>
<dbReference type="PANTHER" id="PTHR43335:SF4">
    <property type="entry name" value="ABC TRANSPORTER, ATP-BINDING PROTEIN"/>
    <property type="match status" value="1"/>
</dbReference>
<gene>
    <name evidence="6" type="ORF">AXK61_02540</name>
</gene>
<evidence type="ECO:0000313" key="6">
    <source>
        <dbReference type="EMBL" id="KXO98496.1"/>
    </source>
</evidence>
<comment type="caution">
    <text evidence="6">The sequence shown here is derived from an EMBL/GenBank/DDBJ whole genome shotgun (WGS) entry which is preliminary data.</text>
</comment>
<evidence type="ECO:0000256" key="4">
    <source>
        <dbReference type="ARBA" id="ARBA00022840"/>
    </source>
</evidence>
<feature type="domain" description="ABC transporter" evidence="5">
    <location>
        <begin position="2"/>
        <end position="216"/>
    </location>
</feature>
<protein>
    <recommendedName>
        <fullName evidence="5">ABC transporter domain-containing protein</fullName>
    </recommendedName>
</protein>
<keyword evidence="2" id="KW-0813">Transport</keyword>
<dbReference type="PROSITE" id="PS00211">
    <property type="entry name" value="ABC_TRANSPORTER_1"/>
    <property type="match status" value="1"/>
</dbReference>
<dbReference type="RefSeq" id="WP_068744976.1">
    <property type="nucleotide sequence ID" value="NZ_LSRE01000012.1"/>
</dbReference>
<dbReference type="InterPro" id="IPR027417">
    <property type="entry name" value="P-loop_NTPase"/>
</dbReference>
<organism evidence="6 7">
    <name type="scientific">Tsukamurella pseudospumae</name>
    <dbReference type="NCBI Taxonomy" id="239498"/>
    <lineage>
        <taxon>Bacteria</taxon>
        <taxon>Bacillati</taxon>
        <taxon>Actinomycetota</taxon>
        <taxon>Actinomycetes</taxon>
        <taxon>Mycobacteriales</taxon>
        <taxon>Tsukamurellaceae</taxon>
        <taxon>Tsukamurella</taxon>
    </lineage>
</organism>
<dbReference type="Proteomes" id="UP000070409">
    <property type="component" value="Unassembled WGS sequence"/>
</dbReference>
<comment type="similarity">
    <text evidence="1">Belongs to the ABC transporter superfamily.</text>
</comment>
<dbReference type="SUPFAM" id="SSF52540">
    <property type="entry name" value="P-loop containing nucleoside triphosphate hydrolases"/>
    <property type="match status" value="1"/>
</dbReference>
<keyword evidence="7" id="KW-1185">Reference proteome</keyword>
<proteinExistence type="inferred from homology"/>
<dbReference type="Pfam" id="PF00005">
    <property type="entry name" value="ABC_tran"/>
    <property type="match status" value="1"/>
</dbReference>
<evidence type="ECO:0000256" key="1">
    <source>
        <dbReference type="ARBA" id="ARBA00005417"/>
    </source>
</evidence>
<dbReference type="PROSITE" id="PS50893">
    <property type="entry name" value="ABC_TRANSPORTER_2"/>
    <property type="match status" value="1"/>
</dbReference>
<evidence type="ECO:0000259" key="5">
    <source>
        <dbReference type="PROSITE" id="PS50893"/>
    </source>
</evidence>